<dbReference type="InParanoid" id="A0A2P5F241"/>
<proteinExistence type="predicted"/>
<dbReference type="Proteomes" id="UP000237000">
    <property type="component" value="Unassembled WGS sequence"/>
</dbReference>
<protein>
    <submittedName>
        <fullName evidence="2">Uncharacterized protein</fullName>
    </submittedName>
</protein>
<feature type="non-terminal residue" evidence="2">
    <location>
        <position position="1"/>
    </location>
</feature>
<keyword evidence="1" id="KW-0472">Membrane</keyword>
<reference evidence="3" key="1">
    <citation type="submission" date="2016-06" db="EMBL/GenBank/DDBJ databases">
        <title>Parallel loss of symbiosis genes in relatives of nitrogen-fixing non-legume Parasponia.</title>
        <authorList>
            <person name="Van Velzen R."/>
            <person name="Holmer R."/>
            <person name="Bu F."/>
            <person name="Rutten L."/>
            <person name="Van Zeijl A."/>
            <person name="Liu W."/>
            <person name="Santuari L."/>
            <person name="Cao Q."/>
            <person name="Sharma T."/>
            <person name="Shen D."/>
            <person name="Roswanjaya Y."/>
            <person name="Wardhani T."/>
            <person name="Kalhor M.S."/>
            <person name="Jansen J."/>
            <person name="Van den Hoogen J."/>
            <person name="Gungor B."/>
            <person name="Hartog M."/>
            <person name="Hontelez J."/>
            <person name="Verver J."/>
            <person name="Yang W.-C."/>
            <person name="Schijlen E."/>
            <person name="Repin R."/>
            <person name="Schilthuizen M."/>
            <person name="Schranz E."/>
            <person name="Heidstra R."/>
            <person name="Miyata K."/>
            <person name="Fedorova E."/>
            <person name="Kohlen W."/>
            <person name="Bisseling T."/>
            <person name="Smit S."/>
            <person name="Geurts R."/>
        </authorList>
    </citation>
    <scope>NUCLEOTIDE SEQUENCE [LARGE SCALE GENOMIC DNA]</scope>
    <source>
        <strain evidence="3">cv. RG33-2</strain>
    </source>
</reference>
<dbReference type="PANTHER" id="PTHR31170">
    <property type="entry name" value="BNAC04G53230D PROTEIN"/>
    <property type="match status" value="1"/>
</dbReference>
<dbReference type="AlphaFoldDB" id="A0A2P5F241"/>
<keyword evidence="1" id="KW-1133">Transmembrane helix</keyword>
<dbReference type="InterPro" id="IPR004158">
    <property type="entry name" value="DUF247_pln"/>
</dbReference>
<dbReference type="EMBL" id="JXTC01000071">
    <property type="protein sequence ID" value="PON91864.1"/>
    <property type="molecule type" value="Genomic_DNA"/>
</dbReference>
<accession>A0A2P5F241</accession>
<evidence type="ECO:0000256" key="1">
    <source>
        <dbReference type="SAM" id="Phobius"/>
    </source>
</evidence>
<evidence type="ECO:0000313" key="2">
    <source>
        <dbReference type="EMBL" id="PON91864.1"/>
    </source>
</evidence>
<dbReference type="Pfam" id="PF03140">
    <property type="entry name" value="DUF247"/>
    <property type="match status" value="1"/>
</dbReference>
<dbReference type="OrthoDB" id="1849062at2759"/>
<dbReference type="STRING" id="63057.A0A2P5F241"/>
<sequence>VTCYFHFLSSLIETEQDVRELRTTKVFRTHLKSDVEVVDLFKTIHNNLMIDYNSYQEVSKELLNHYNQRYKSQITEFAREHFSRPWSVLAFIAVLVYLFLSAVQTYCAFHPK</sequence>
<gene>
    <name evidence="2" type="ORF">TorRG33x02_124620</name>
</gene>
<evidence type="ECO:0000313" key="3">
    <source>
        <dbReference type="Proteomes" id="UP000237000"/>
    </source>
</evidence>
<name>A0A2P5F241_TREOI</name>
<dbReference type="PANTHER" id="PTHR31170:SF25">
    <property type="entry name" value="BNAA09G04570D PROTEIN"/>
    <property type="match status" value="1"/>
</dbReference>
<feature type="transmembrane region" description="Helical" evidence="1">
    <location>
        <begin position="86"/>
        <end position="109"/>
    </location>
</feature>
<keyword evidence="1" id="KW-0812">Transmembrane</keyword>
<keyword evidence="3" id="KW-1185">Reference proteome</keyword>
<comment type="caution">
    <text evidence="2">The sequence shown here is derived from an EMBL/GenBank/DDBJ whole genome shotgun (WGS) entry which is preliminary data.</text>
</comment>
<organism evidence="2 3">
    <name type="scientific">Trema orientale</name>
    <name type="common">Charcoal tree</name>
    <name type="synonym">Celtis orientalis</name>
    <dbReference type="NCBI Taxonomy" id="63057"/>
    <lineage>
        <taxon>Eukaryota</taxon>
        <taxon>Viridiplantae</taxon>
        <taxon>Streptophyta</taxon>
        <taxon>Embryophyta</taxon>
        <taxon>Tracheophyta</taxon>
        <taxon>Spermatophyta</taxon>
        <taxon>Magnoliopsida</taxon>
        <taxon>eudicotyledons</taxon>
        <taxon>Gunneridae</taxon>
        <taxon>Pentapetalae</taxon>
        <taxon>rosids</taxon>
        <taxon>fabids</taxon>
        <taxon>Rosales</taxon>
        <taxon>Cannabaceae</taxon>
        <taxon>Trema</taxon>
    </lineage>
</organism>